<organism evidence="1 2">
    <name type="scientific">Ambrosia artemisiifolia</name>
    <name type="common">Common ragweed</name>
    <dbReference type="NCBI Taxonomy" id="4212"/>
    <lineage>
        <taxon>Eukaryota</taxon>
        <taxon>Viridiplantae</taxon>
        <taxon>Streptophyta</taxon>
        <taxon>Embryophyta</taxon>
        <taxon>Tracheophyta</taxon>
        <taxon>Spermatophyta</taxon>
        <taxon>Magnoliopsida</taxon>
        <taxon>eudicotyledons</taxon>
        <taxon>Gunneridae</taxon>
        <taxon>Pentapetalae</taxon>
        <taxon>asterids</taxon>
        <taxon>campanulids</taxon>
        <taxon>Asterales</taxon>
        <taxon>Asteraceae</taxon>
        <taxon>Asteroideae</taxon>
        <taxon>Heliantheae alliance</taxon>
        <taxon>Heliantheae</taxon>
        <taxon>Ambrosia</taxon>
    </lineage>
</organism>
<proteinExistence type="predicted"/>
<sequence length="48" mass="5378">MLYNMATSTTSSFYNVCNEARLSRSIPLLAAGKIWVSGCPRRDNARRV</sequence>
<comment type="caution">
    <text evidence="1">The sequence shown here is derived from an EMBL/GenBank/DDBJ whole genome shotgun (WGS) entry which is preliminary data.</text>
</comment>
<dbReference type="AlphaFoldDB" id="A0AAD5GUX6"/>
<keyword evidence="2" id="KW-1185">Reference proteome</keyword>
<name>A0AAD5GUX6_AMBAR</name>
<gene>
    <name evidence="1" type="ORF">M8C21_032411</name>
</gene>
<dbReference type="EMBL" id="JAMZMK010000523">
    <property type="protein sequence ID" value="KAI7756205.1"/>
    <property type="molecule type" value="Genomic_DNA"/>
</dbReference>
<accession>A0AAD5GUX6</accession>
<reference evidence="1" key="1">
    <citation type="submission" date="2022-06" db="EMBL/GenBank/DDBJ databases">
        <title>Uncovering the hologenomic basis of an extraordinary plant invasion.</title>
        <authorList>
            <person name="Bieker V.C."/>
            <person name="Martin M.D."/>
            <person name="Gilbert T."/>
            <person name="Hodgins K."/>
            <person name="Battlay P."/>
            <person name="Petersen B."/>
            <person name="Wilson J."/>
        </authorList>
    </citation>
    <scope>NUCLEOTIDE SEQUENCE</scope>
    <source>
        <strain evidence="1">AA19_3_7</strain>
        <tissue evidence="1">Leaf</tissue>
    </source>
</reference>
<dbReference type="Proteomes" id="UP001206925">
    <property type="component" value="Unassembled WGS sequence"/>
</dbReference>
<evidence type="ECO:0000313" key="1">
    <source>
        <dbReference type="EMBL" id="KAI7756205.1"/>
    </source>
</evidence>
<protein>
    <submittedName>
        <fullName evidence="1">Uncharacterized protein</fullName>
    </submittedName>
</protein>
<evidence type="ECO:0000313" key="2">
    <source>
        <dbReference type="Proteomes" id="UP001206925"/>
    </source>
</evidence>